<dbReference type="PRINTS" id="PR00038">
    <property type="entry name" value="HTHLUXR"/>
</dbReference>
<dbReference type="SUPFAM" id="SSF46894">
    <property type="entry name" value="C-terminal effector domain of the bipartite response regulators"/>
    <property type="match status" value="1"/>
</dbReference>
<dbReference type="Pfam" id="PF00196">
    <property type="entry name" value="GerE"/>
    <property type="match status" value="1"/>
</dbReference>
<dbReference type="SMART" id="SM00448">
    <property type="entry name" value="REC"/>
    <property type="match status" value="1"/>
</dbReference>
<dbReference type="Gene3D" id="3.40.50.2300">
    <property type="match status" value="1"/>
</dbReference>
<keyword evidence="3 8" id="KW-0238">DNA-binding</keyword>
<dbReference type="Gene3D" id="1.10.10.10">
    <property type="entry name" value="Winged helix-like DNA-binding domain superfamily/Winged helix DNA-binding domain"/>
    <property type="match status" value="1"/>
</dbReference>
<dbReference type="SMART" id="SM00421">
    <property type="entry name" value="HTH_LUXR"/>
    <property type="match status" value="1"/>
</dbReference>
<organism evidence="8 9">
    <name type="scientific">Microbacterium sorbitolivorans</name>
    <dbReference type="NCBI Taxonomy" id="1867410"/>
    <lineage>
        <taxon>Bacteria</taxon>
        <taxon>Bacillati</taxon>
        <taxon>Actinomycetota</taxon>
        <taxon>Actinomycetes</taxon>
        <taxon>Micrococcales</taxon>
        <taxon>Microbacteriaceae</taxon>
        <taxon>Microbacterium</taxon>
    </lineage>
</organism>
<name>A0A367Y1P3_9MICO</name>
<evidence type="ECO:0000256" key="3">
    <source>
        <dbReference type="ARBA" id="ARBA00023125"/>
    </source>
</evidence>
<dbReference type="PANTHER" id="PTHR43214">
    <property type="entry name" value="TWO-COMPONENT RESPONSE REGULATOR"/>
    <property type="match status" value="1"/>
</dbReference>
<proteinExistence type="predicted"/>
<comment type="caution">
    <text evidence="8">The sequence shown here is derived from an EMBL/GenBank/DDBJ whole genome shotgun (WGS) entry which is preliminary data.</text>
</comment>
<dbReference type="AlphaFoldDB" id="A0A367Y1P3"/>
<feature type="domain" description="Response regulatory" evidence="7">
    <location>
        <begin position="9"/>
        <end position="124"/>
    </location>
</feature>
<dbReference type="GO" id="GO:0006355">
    <property type="term" value="P:regulation of DNA-templated transcription"/>
    <property type="evidence" value="ECO:0007669"/>
    <property type="project" value="InterPro"/>
</dbReference>
<feature type="domain" description="HTH luxR-type" evidence="6">
    <location>
        <begin position="154"/>
        <end position="219"/>
    </location>
</feature>
<dbReference type="RefSeq" id="WP_114117369.1">
    <property type="nucleotide sequence ID" value="NZ_BMHU01000003.1"/>
</dbReference>
<dbReference type="CDD" id="cd17535">
    <property type="entry name" value="REC_NarL-like"/>
    <property type="match status" value="1"/>
</dbReference>
<keyword evidence="9" id="KW-1185">Reference proteome</keyword>
<dbReference type="InterPro" id="IPR000792">
    <property type="entry name" value="Tscrpt_reg_LuxR_C"/>
</dbReference>
<dbReference type="InterPro" id="IPR039420">
    <property type="entry name" value="WalR-like"/>
</dbReference>
<gene>
    <name evidence="8" type="ORF">DTO57_06200</name>
</gene>
<evidence type="ECO:0000256" key="5">
    <source>
        <dbReference type="PROSITE-ProRule" id="PRU00169"/>
    </source>
</evidence>
<keyword evidence="2" id="KW-0805">Transcription regulation</keyword>
<evidence type="ECO:0000256" key="1">
    <source>
        <dbReference type="ARBA" id="ARBA00022553"/>
    </source>
</evidence>
<dbReference type="OrthoDB" id="9808843at2"/>
<sequence>MTSSDIPVRVVIVDDDPFVRRSLTRLLGSFGAAVVGDAADGSLAIEAVRAHHPDVVLMDVSMPVLGGPEATVEILRLAPSSRVIAMTSLGTERALTSMIAAGARGFLHKERLFDELEQAIEVVMAGDGFASPRATAQLMRRAADDSTDSDRQRARERFATLTEREREVAVLVAQGASNPAIAERLYIGVTTVKNHLAQIHAKFGVAQRSHVTVIVDRAGHGPDLG</sequence>
<protein>
    <submittedName>
        <fullName evidence="8">DNA-binding response regulator</fullName>
    </submittedName>
</protein>
<dbReference type="InterPro" id="IPR001789">
    <property type="entry name" value="Sig_transdc_resp-reg_receiver"/>
</dbReference>
<evidence type="ECO:0000313" key="8">
    <source>
        <dbReference type="EMBL" id="RCK59757.1"/>
    </source>
</evidence>
<dbReference type="PROSITE" id="PS50110">
    <property type="entry name" value="RESPONSE_REGULATORY"/>
    <property type="match status" value="1"/>
</dbReference>
<keyword evidence="4" id="KW-0804">Transcription</keyword>
<dbReference type="InterPro" id="IPR016032">
    <property type="entry name" value="Sig_transdc_resp-reg_C-effctor"/>
</dbReference>
<dbReference type="Proteomes" id="UP000253508">
    <property type="component" value="Unassembled WGS sequence"/>
</dbReference>
<dbReference type="SUPFAM" id="SSF52172">
    <property type="entry name" value="CheY-like"/>
    <property type="match status" value="1"/>
</dbReference>
<dbReference type="CDD" id="cd06170">
    <property type="entry name" value="LuxR_C_like"/>
    <property type="match status" value="1"/>
</dbReference>
<accession>A0A367Y1P3</accession>
<dbReference type="InterPro" id="IPR058245">
    <property type="entry name" value="NreC/VraR/RcsB-like_REC"/>
</dbReference>
<dbReference type="GO" id="GO:0000160">
    <property type="term" value="P:phosphorelay signal transduction system"/>
    <property type="evidence" value="ECO:0007669"/>
    <property type="project" value="InterPro"/>
</dbReference>
<dbReference type="InterPro" id="IPR036388">
    <property type="entry name" value="WH-like_DNA-bd_sf"/>
</dbReference>
<dbReference type="InterPro" id="IPR011006">
    <property type="entry name" value="CheY-like_superfamily"/>
</dbReference>
<dbReference type="Pfam" id="PF00072">
    <property type="entry name" value="Response_reg"/>
    <property type="match status" value="1"/>
</dbReference>
<evidence type="ECO:0000313" key="9">
    <source>
        <dbReference type="Proteomes" id="UP000253508"/>
    </source>
</evidence>
<reference evidence="8 9" key="1">
    <citation type="submission" date="2018-07" db="EMBL/GenBank/DDBJ databases">
        <title>Microbacterium endoborsara sp. nov., a novel actinobacterium isolated from Borszczowia aralocaspica.</title>
        <authorList>
            <person name="An D."/>
        </authorList>
    </citation>
    <scope>NUCLEOTIDE SEQUENCE [LARGE SCALE GENOMIC DNA]</scope>
    <source>
        <strain evidence="8 9">C1.15228</strain>
    </source>
</reference>
<evidence type="ECO:0000256" key="4">
    <source>
        <dbReference type="ARBA" id="ARBA00023163"/>
    </source>
</evidence>
<dbReference type="PROSITE" id="PS50043">
    <property type="entry name" value="HTH_LUXR_2"/>
    <property type="match status" value="1"/>
</dbReference>
<dbReference type="GO" id="GO:0003677">
    <property type="term" value="F:DNA binding"/>
    <property type="evidence" value="ECO:0007669"/>
    <property type="project" value="UniProtKB-KW"/>
</dbReference>
<evidence type="ECO:0000259" key="6">
    <source>
        <dbReference type="PROSITE" id="PS50043"/>
    </source>
</evidence>
<dbReference type="EMBL" id="QORO01000002">
    <property type="protein sequence ID" value="RCK59757.1"/>
    <property type="molecule type" value="Genomic_DNA"/>
</dbReference>
<dbReference type="PANTHER" id="PTHR43214:SF24">
    <property type="entry name" value="TRANSCRIPTIONAL REGULATORY PROTEIN NARL-RELATED"/>
    <property type="match status" value="1"/>
</dbReference>
<keyword evidence="1 5" id="KW-0597">Phosphoprotein</keyword>
<evidence type="ECO:0000259" key="7">
    <source>
        <dbReference type="PROSITE" id="PS50110"/>
    </source>
</evidence>
<evidence type="ECO:0000256" key="2">
    <source>
        <dbReference type="ARBA" id="ARBA00023015"/>
    </source>
</evidence>
<feature type="modified residue" description="4-aspartylphosphate" evidence="5">
    <location>
        <position position="59"/>
    </location>
</feature>